<feature type="transmembrane region" description="Helical" evidence="11">
    <location>
        <begin position="376"/>
        <end position="394"/>
    </location>
</feature>
<feature type="domain" description="Potassium channel" evidence="12">
    <location>
        <begin position="342"/>
        <end position="398"/>
    </location>
</feature>
<proteinExistence type="inferred from homology"/>
<feature type="transmembrane region" description="Helical" evidence="11">
    <location>
        <begin position="141"/>
        <end position="158"/>
    </location>
</feature>
<feature type="region of interest" description="Disordered" evidence="10">
    <location>
        <begin position="800"/>
        <end position="821"/>
    </location>
</feature>
<feature type="transmembrane region" description="Helical" evidence="11">
    <location>
        <begin position="255"/>
        <end position="276"/>
    </location>
</feature>
<evidence type="ECO:0000256" key="9">
    <source>
        <dbReference type="SAM" id="Coils"/>
    </source>
</evidence>
<evidence type="ECO:0000256" key="11">
    <source>
        <dbReference type="SAM" id="Phobius"/>
    </source>
</evidence>
<accession>A0A914DMQ2</accession>
<evidence type="ECO:0000256" key="2">
    <source>
        <dbReference type="ARBA" id="ARBA00022448"/>
    </source>
</evidence>
<reference evidence="14" key="1">
    <citation type="submission" date="2022-11" db="UniProtKB">
        <authorList>
            <consortium name="WormBaseParasite"/>
        </authorList>
    </citation>
    <scope>IDENTIFICATION</scope>
</reference>
<feature type="coiled-coil region" evidence="9">
    <location>
        <begin position="618"/>
        <end position="645"/>
    </location>
</feature>
<dbReference type="GO" id="GO:0015271">
    <property type="term" value="F:outward rectifier potassium channel activity"/>
    <property type="evidence" value="ECO:0007669"/>
    <property type="project" value="TreeGrafter"/>
</dbReference>
<evidence type="ECO:0000256" key="6">
    <source>
        <dbReference type="ARBA" id="ARBA00023136"/>
    </source>
</evidence>
<keyword evidence="4 11" id="KW-1133">Transmembrane helix</keyword>
<dbReference type="InterPro" id="IPR013099">
    <property type="entry name" value="K_chnl_dom"/>
</dbReference>
<feature type="domain" description="Potassium channel" evidence="12">
    <location>
        <begin position="497"/>
        <end position="571"/>
    </location>
</feature>
<evidence type="ECO:0000256" key="5">
    <source>
        <dbReference type="ARBA" id="ARBA00023065"/>
    </source>
</evidence>
<keyword evidence="5 8" id="KW-0406">Ion transport</keyword>
<evidence type="ECO:0000313" key="13">
    <source>
        <dbReference type="Proteomes" id="UP000887540"/>
    </source>
</evidence>
<dbReference type="PANTHER" id="PTHR11003:SF86">
    <property type="entry name" value="POTASSIUM CHANNEL DOMAIN-CONTAINING PROTEIN"/>
    <property type="match status" value="1"/>
</dbReference>
<feature type="region of interest" description="Disordered" evidence="10">
    <location>
        <begin position="686"/>
        <end position="710"/>
    </location>
</feature>
<dbReference type="AlphaFoldDB" id="A0A914DMQ2"/>
<evidence type="ECO:0000256" key="8">
    <source>
        <dbReference type="RuleBase" id="RU003857"/>
    </source>
</evidence>
<keyword evidence="7 8" id="KW-0407">Ion channel</keyword>
<keyword evidence="3 8" id="KW-0812">Transmembrane</keyword>
<keyword evidence="13" id="KW-1185">Reference proteome</keyword>
<dbReference type="SUPFAM" id="SSF81324">
    <property type="entry name" value="Voltage-gated potassium channels"/>
    <property type="match status" value="2"/>
</dbReference>
<feature type="compositionally biased region" description="Basic and acidic residues" evidence="10">
    <location>
        <begin position="809"/>
        <end position="821"/>
    </location>
</feature>
<name>A0A914DMQ2_9BILA</name>
<dbReference type="Pfam" id="PF07885">
    <property type="entry name" value="Ion_trans_2"/>
    <property type="match status" value="2"/>
</dbReference>
<feature type="transmembrane region" description="Helical" evidence="11">
    <location>
        <begin position="489"/>
        <end position="511"/>
    </location>
</feature>
<dbReference type="PRINTS" id="PR01333">
    <property type="entry name" value="2POREKCHANEL"/>
</dbReference>
<comment type="subcellular location">
    <subcellularLocation>
        <location evidence="1">Membrane</location>
        <topology evidence="1">Multi-pass membrane protein</topology>
    </subcellularLocation>
</comment>
<evidence type="ECO:0000256" key="1">
    <source>
        <dbReference type="ARBA" id="ARBA00004141"/>
    </source>
</evidence>
<keyword evidence="2 8" id="KW-0813">Transport</keyword>
<evidence type="ECO:0000313" key="14">
    <source>
        <dbReference type="WBParaSite" id="ACRNAN_scaffold3264.g6341.t1"/>
    </source>
</evidence>
<feature type="transmembrane region" description="Helical" evidence="11">
    <location>
        <begin position="544"/>
        <end position="566"/>
    </location>
</feature>
<feature type="transmembrane region" description="Helical" evidence="11">
    <location>
        <begin position="61"/>
        <end position="82"/>
    </location>
</feature>
<feature type="transmembrane region" description="Helical" evidence="11">
    <location>
        <begin position="345"/>
        <end position="364"/>
    </location>
</feature>
<evidence type="ECO:0000256" key="10">
    <source>
        <dbReference type="SAM" id="MobiDB-lite"/>
    </source>
</evidence>
<dbReference type="InterPro" id="IPR003280">
    <property type="entry name" value="2pore_dom_K_chnl"/>
</dbReference>
<organism evidence="13 14">
    <name type="scientific">Acrobeloides nanus</name>
    <dbReference type="NCBI Taxonomy" id="290746"/>
    <lineage>
        <taxon>Eukaryota</taxon>
        <taxon>Metazoa</taxon>
        <taxon>Ecdysozoa</taxon>
        <taxon>Nematoda</taxon>
        <taxon>Chromadorea</taxon>
        <taxon>Rhabditida</taxon>
        <taxon>Tylenchina</taxon>
        <taxon>Cephalobomorpha</taxon>
        <taxon>Cephaloboidea</taxon>
        <taxon>Cephalobidae</taxon>
        <taxon>Acrobeloides</taxon>
    </lineage>
</organism>
<evidence type="ECO:0000256" key="7">
    <source>
        <dbReference type="ARBA" id="ARBA00023303"/>
    </source>
</evidence>
<dbReference type="Proteomes" id="UP000887540">
    <property type="component" value="Unplaced"/>
</dbReference>
<dbReference type="Gene3D" id="1.10.287.70">
    <property type="match status" value="1"/>
</dbReference>
<dbReference type="PANTHER" id="PTHR11003">
    <property type="entry name" value="POTASSIUM CHANNEL, SUBFAMILY K"/>
    <property type="match status" value="1"/>
</dbReference>
<sequence>MSNPDYDYFMQFCQYFKVYFYILLTIVTILFLIILYLIFYITPKEAVMLKWHLLNCSVNNYLLVLLFVLWQPITLTPYFGGFSQGVMKFLGKEGMMLCMNLFSVLMCATILSLLACQTNKVVIFQPPGYVSEFFMKPKNMIMTYVGLLLTNAVILVGSQRLASDGYTEDGQLSKYENLRPQSRLSTGSTLNSKLHRLSVASLPNVVEQEISQMIHGFSHGEYTSARRPSIWTGQEQPTDLFGKLKFYYDKYNLRHYVPVLLLIIYSIVGALLFYLIEHDHEQELFRKEKEMLESLRNDTLRQLQAIMSNSRKSEETKLLSSNDILLAYEKQLNKIKLPEALEWDMWGAFFYVGTVFTTIGYGNITARTTGGQALSILYAIIGIPLVLAILSQFGKALTNLASDLWVKWLDYRHKIKLSKLQQLRQLRRQNKAASKNMPNGVSKGKDHLNELEAGKLYTSMEDSTSTRHRNSSSLYDEQEDEGELESRTIPIWLALMICIGWICLCAGLFCIWETRWSYFTSLYFFFISLSTIGLGDVVPDHPHMLILMFWLVIIGLSIVSMLLSVIQIKMEEWLYHLLIKMRKEYQQALENGDPVKAEAILAKLLENEPWYKKNLASNLISENQANTLETQAERYEKTVRTTNNKNIQTEAIPPVIVDDKSEVDDTDRASFYSVEAQADFLRETQEVGTEMSHNRSDKEITPSIEVTPQPPGYKEYISQLVNSKNPPSKVDLQQLRSGYDTTDRDSVSDATSLPMDPVSSEVLEGAWKRSETLGRTQRHSKALGRTQRFSQVLGGVRRNLEGLGRTRKHSDALGRARMHSE</sequence>
<keyword evidence="9" id="KW-0175">Coiled coil</keyword>
<feature type="region of interest" description="Disordered" evidence="10">
    <location>
        <begin position="460"/>
        <end position="479"/>
    </location>
</feature>
<keyword evidence="6 11" id="KW-0472">Membrane</keyword>
<evidence type="ECO:0000256" key="4">
    <source>
        <dbReference type="ARBA" id="ARBA00022989"/>
    </source>
</evidence>
<evidence type="ECO:0000256" key="3">
    <source>
        <dbReference type="ARBA" id="ARBA00022692"/>
    </source>
</evidence>
<dbReference type="GO" id="GO:0005886">
    <property type="term" value="C:plasma membrane"/>
    <property type="evidence" value="ECO:0007669"/>
    <property type="project" value="TreeGrafter"/>
</dbReference>
<feature type="transmembrane region" description="Helical" evidence="11">
    <location>
        <begin position="94"/>
        <end position="115"/>
    </location>
</feature>
<protein>
    <submittedName>
        <fullName evidence="14">Potassium channel domain-containing protein</fullName>
    </submittedName>
</protein>
<evidence type="ECO:0000259" key="12">
    <source>
        <dbReference type="Pfam" id="PF07885"/>
    </source>
</evidence>
<comment type="similarity">
    <text evidence="8">Belongs to the two pore domain potassium channel (TC 1.A.1.8) family.</text>
</comment>
<dbReference type="GO" id="GO:0030322">
    <property type="term" value="P:stabilization of membrane potential"/>
    <property type="evidence" value="ECO:0007669"/>
    <property type="project" value="TreeGrafter"/>
</dbReference>
<dbReference type="GO" id="GO:0022841">
    <property type="term" value="F:potassium ion leak channel activity"/>
    <property type="evidence" value="ECO:0007669"/>
    <property type="project" value="TreeGrafter"/>
</dbReference>
<dbReference type="WBParaSite" id="ACRNAN_scaffold3264.g6341.t1">
    <property type="protein sequence ID" value="ACRNAN_scaffold3264.g6341.t1"/>
    <property type="gene ID" value="ACRNAN_scaffold3264.g6341"/>
</dbReference>
<feature type="transmembrane region" description="Helical" evidence="11">
    <location>
        <begin position="18"/>
        <end position="41"/>
    </location>
</feature>
<feature type="transmembrane region" description="Helical" evidence="11">
    <location>
        <begin position="518"/>
        <end position="538"/>
    </location>
</feature>